<reference evidence="3 4" key="1">
    <citation type="submission" date="2019-08" db="EMBL/GenBank/DDBJ databases">
        <authorList>
            <person name="Dhanesh K."/>
            <person name="Kumar G."/>
            <person name="Sasikala C."/>
            <person name="Venkata Ramana C."/>
        </authorList>
    </citation>
    <scope>NUCLEOTIDE SEQUENCE [LARGE SCALE GENOMIC DNA]</scope>
    <source>
        <strain evidence="3 4">JC645</strain>
    </source>
</reference>
<proteinExistence type="predicted"/>
<dbReference type="PANTHER" id="PTHR48090:SF7">
    <property type="entry name" value="RFBJ PROTEIN"/>
    <property type="match status" value="1"/>
</dbReference>
<dbReference type="InterPro" id="IPR001173">
    <property type="entry name" value="Glyco_trans_2-like"/>
</dbReference>
<evidence type="ECO:0000256" key="1">
    <source>
        <dbReference type="SAM" id="MobiDB-lite"/>
    </source>
</evidence>
<name>A0A5M6D4Y8_9BACT</name>
<dbReference type="PANTHER" id="PTHR48090">
    <property type="entry name" value="UNDECAPRENYL-PHOSPHATE 4-DEOXY-4-FORMAMIDO-L-ARABINOSE TRANSFERASE-RELATED"/>
    <property type="match status" value="1"/>
</dbReference>
<dbReference type="InterPro" id="IPR029044">
    <property type="entry name" value="Nucleotide-diphossugar_trans"/>
</dbReference>
<dbReference type="InterPro" id="IPR050256">
    <property type="entry name" value="Glycosyltransferase_2"/>
</dbReference>
<accession>A0A5M6D4Y8</accession>
<feature type="region of interest" description="Disordered" evidence="1">
    <location>
        <begin position="1"/>
        <end position="25"/>
    </location>
</feature>
<feature type="domain" description="Glycosyltransferase 2-like" evidence="2">
    <location>
        <begin position="64"/>
        <end position="191"/>
    </location>
</feature>
<dbReference type="AlphaFoldDB" id="A0A5M6D4Y8"/>
<keyword evidence="3" id="KW-0808">Transferase</keyword>
<evidence type="ECO:0000313" key="3">
    <source>
        <dbReference type="EMBL" id="KAA5540265.1"/>
    </source>
</evidence>
<comment type="caution">
    <text evidence="3">The sequence shown here is derived from an EMBL/GenBank/DDBJ whole genome shotgun (WGS) entry which is preliminary data.</text>
</comment>
<dbReference type="Pfam" id="PF00535">
    <property type="entry name" value="Glycos_transf_2"/>
    <property type="match status" value="1"/>
</dbReference>
<evidence type="ECO:0000313" key="4">
    <source>
        <dbReference type="Proteomes" id="UP000324479"/>
    </source>
</evidence>
<gene>
    <name evidence="3" type="ORF">FYK55_21805</name>
</gene>
<dbReference type="GO" id="GO:0016740">
    <property type="term" value="F:transferase activity"/>
    <property type="evidence" value="ECO:0007669"/>
    <property type="project" value="UniProtKB-KW"/>
</dbReference>
<dbReference type="Gene3D" id="3.90.550.10">
    <property type="entry name" value="Spore Coat Polysaccharide Biosynthesis Protein SpsA, Chain A"/>
    <property type="match status" value="1"/>
</dbReference>
<protein>
    <submittedName>
        <fullName evidence="3">Glycosyltransferase family 2 protein</fullName>
    </submittedName>
</protein>
<dbReference type="CDD" id="cd04179">
    <property type="entry name" value="DPM_DPG-synthase_like"/>
    <property type="match status" value="1"/>
</dbReference>
<dbReference type="EMBL" id="VWOX01000014">
    <property type="protein sequence ID" value="KAA5540265.1"/>
    <property type="molecule type" value="Genomic_DNA"/>
</dbReference>
<organism evidence="3 4">
    <name type="scientific">Roseiconus nitratireducens</name>
    <dbReference type="NCBI Taxonomy" id="2605748"/>
    <lineage>
        <taxon>Bacteria</taxon>
        <taxon>Pseudomonadati</taxon>
        <taxon>Planctomycetota</taxon>
        <taxon>Planctomycetia</taxon>
        <taxon>Pirellulales</taxon>
        <taxon>Pirellulaceae</taxon>
        <taxon>Roseiconus</taxon>
    </lineage>
</organism>
<sequence length="328" mass="36741">MTPMHGLTADPSAEPGQDLPGDAKQACGAEACDGVRQRVERSLETLESACRELDRETMTAFRLTVIVPVFNERRTLPQVLDRIDQVMPSGTETIVVDDASTDGTAQWLDQLPSRPDRVIIRRGRNHGKGSAVRLGIRHSRGEIVAIQDADMEYDPEDLLDVITPIQRNQANVVYGSRYLAESDDTSRLHRFGNWLLTATSNCMTGQRLTDMETCHKAFAGDLIRSIPLRECRFGFEPEITGKLASRQEAIIEVPTGYRSRDYSEGKKITWQDGLAAFVCMWRYRTGGWPRRAAAGAVRVVFRSCRWGRDRIRGRSVDAEQGTDEPTSQ</sequence>
<dbReference type="Proteomes" id="UP000324479">
    <property type="component" value="Unassembled WGS sequence"/>
</dbReference>
<evidence type="ECO:0000259" key="2">
    <source>
        <dbReference type="Pfam" id="PF00535"/>
    </source>
</evidence>
<dbReference type="SUPFAM" id="SSF53448">
    <property type="entry name" value="Nucleotide-diphospho-sugar transferases"/>
    <property type="match status" value="1"/>
</dbReference>
<keyword evidence="4" id="KW-1185">Reference proteome</keyword>